<dbReference type="Proteomes" id="UP000189911">
    <property type="component" value="Chromosome E"/>
</dbReference>
<dbReference type="PANTHER" id="PTHR21600">
    <property type="entry name" value="MITOCHONDRIAL RNA PSEUDOURIDINE SYNTHASE"/>
    <property type="match status" value="1"/>
</dbReference>
<dbReference type="AlphaFoldDB" id="A0A1G4K0W4"/>
<gene>
    <name evidence="2" type="ORF">LANO_0E15280G</name>
</gene>
<dbReference type="InterPro" id="IPR050188">
    <property type="entry name" value="RluA_PseudoU_synthase"/>
</dbReference>
<feature type="domain" description="Pseudouridine synthase RsuA/RluA-like" evidence="1">
    <location>
        <begin position="136"/>
        <end position="296"/>
    </location>
</feature>
<dbReference type="GO" id="GO:0009982">
    <property type="term" value="F:pseudouridine synthase activity"/>
    <property type="evidence" value="ECO:0007669"/>
    <property type="project" value="InterPro"/>
</dbReference>
<organism evidence="2 3">
    <name type="scientific">Lachancea nothofagi CBS 11611</name>
    <dbReference type="NCBI Taxonomy" id="1266666"/>
    <lineage>
        <taxon>Eukaryota</taxon>
        <taxon>Fungi</taxon>
        <taxon>Dikarya</taxon>
        <taxon>Ascomycota</taxon>
        <taxon>Saccharomycotina</taxon>
        <taxon>Saccharomycetes</taxon>
        <taxon>Saccharomycetales</taxon>
        <taxon>Saccharomycetaceae</taxon>
        <taxon>Lachancea</taxon>
    </lineage>
</organism>
<evidence type="ECO:0000259" key="1">
    <source>
        <dbReference type="Pfam" id="PF00849"/>
    </source>
</evidence>
<evidence type="ECO:0000313" key="3">
    <source>
        <dbReference type="Proteomes" id="UP000189911"/>
    </source>
</evidence>
<dbReference type="PANTHER" id="PTHR21600:SF42">
    <property type="entry name" value="TRNA PSEUDOURIDINE(31) SYNTHASE"/>
    <property type="match status" value="1"/>
</dbReference>
<dbReference type="InterPro" id="IPR006145">
    <property type="entry name" value="PsdUridine_synth_RsuA/RluA"/>
</dbReference>
<dbReference type="SUPFAM" id="SSF55120">
    <property type="entry name" value="Pseudouridine synthase"/>
    <property type="match status" value="1"/>
</dbReference>
<dbReference type="Gene3D" id="3.30.2350.10">
    <property type="entry name" value="Pseudouridine synthase"/>
    <property type="match status" value="1"/>
</dbReference>
<proteinExistence type="predicted"/>
<reference evidence="3" key="1">
    <citation type="submission" date="2016-03" db="EMBL/GenBank/DDBJ databases">
        <authorList>
            <person name="Devillers Hugo."/>
        </authorList>
    </citation>
    <scope>NUCLEOTIDE SEQUENCE [LARGE SCALE GENOMIC DNA]</scope>
</reference>
<dbReference type="OrthoDB" id="424794at2759"/>
<name>A0A1G4K0W4_9SACH</name>
<accession>A0A1G4K0W4</accession>
<protein>
    <submittedName>
        <fullName evidence="2">LANO_0E15280g1_1</fullName>
    </submittedName>
</protein>
<dbReference type="GO" id="GO:0000455">
    <property type="term" value="P:enzyme-directed rRNA pseudouridine synthesis"/>
    <property type="evidence" value="ECO:0007669"/>
    <property type="project" value="TreeGrafter"/>
</dbReference>
<dbReference type="CDD" id="cd02557">
    <property type="entry name" value="PseudoU_synth_ScRIB2"/>
    <property type="match status" value="1"/>
</dbReference>
<dbReference type="InterPro" id="IPR020103">
    <property type="entry name" value="PsdUridine_synth_cat_dom_sf"/>
</dbReference>
<dbReference type="Pfam" id="PF00849">
    <property type="entry name" value="PseudoU_synth_2"/>
    <property type="match status" value="1"/>
</dbReference>
<dbReference type="EMBL" id="LT598451">
    <property type="protein sequence ID" value="SCU97144.1"/>
    <property type="molecule type" value="Genomic_DNA"/>
</dbReference>
<evidence type="ECO:0000313" key="2">
    <source>
        <dbReference type="EMBL" id="SCU97144.1"/>
    </source>
</evidence>
<keyword evidence="3" id="KW-1185">Reference proteome</keyword>
<sequence length="417" mass="48051">MYNAMTIKEPIVAQHMGVEVYFAHGLRKIQPYYHSRTSFAKGRWLKRRLLDVLADEFKSHSREEYAKGIERGEFQIIRDDCALSSAHTLVTEIQNKDVIRTTFHKHEPPVRQWSSDERSQSEKTIGGIQIVHECNDLLVINKPSGVPIHPTGQYYQNTLVEVLKMHGKHVFPSHRLDKITSGVLILTKNPHMANKIQQQIRQRNMQKIYLAKVEGCFPKAEALRSFKAFEDPAKITIENSAIYTVELKKQFPAAFSVAREAITKFYPLKYYPASNETLVACQPVTGRTHQIRIHLARMGFPISNDPFYNAKKTKYPKRLRFILDTHNWSDGKLTTGELESHFHDFDRESRLVQRAVDSVDANGNCFECGTTLFPDPDLKDLELCLHAWKYSDSEGHLSFESDMPGWVLEKQEVFEDS</sequence>
<dbReference type="GO" id="GO:0003723">
    <property type="term" value="F:RNA binding"/>
    <property type="evidence" value="ECO:0007669"/>
    <property type="project" value="InterPro"/>
</dbReference>